<dbReference type="AlphaFoldDB" id="A0A2G1QPT5"/>
<accession>A0A2G1QPT5</accession>
<feature type="domain" description="HTH lysR-type" evidence="5">
    <location>
        <begin position="8"/>
        <end position="65"/>
    </location>
</feature>
<dbReference type="Gene3D" id="1.10.10.10">
    <property type="entry name" value="Winged helix-like DNA-binding domain superfamily/Winged helix DNA-binding domain"/>
    <property type="match status" value="1"/>
</dbReference>
<evidence type="ECO:0000313" key="7">
    <source>
        <dbReference type="Proteomes" id="UP000221168"/>
    </source>
</evidence>
<keyword evidence="2" id="KW-0805">Transcription regulation</keyword>
<evidence type="ECO:0000259" key="5">
    <source>
        <dbReference type="PROSITE" id="PS50931"/>
    </source>
</evidence>
<dbReference type="SUPFAM" id="SSF46785">
    <property type="entry name" value="Winged helix' DNA-binding domain"/>
    <property type="match status" value="1"/>
</dbReference>
<evidence type="ECO:0000256" key="4">
    <source>
        <dbReference type="ARBA" id="ARBA00023163"/>
    </source>
</evidence>
<keyword evidence="3" id="KW-0238">DNA-binding</keyword>
<organism evidence="6 7">
    <name type="scientific">Zhengella mangrovi</name>
    <dbReference type="NCBI Taxonomy" id="1982044"/>
    <lineage>
        <taxon>Bacteria</taxon>
        <taxon>Pseudomonadati</taxon>
        <taxon>Pseudomonadota</taxon>
        <taxon>Alphaproteobacteria</taxon>
        <taxon>Hyphomicrobiales</taxon>
        <taxon>Notoacmeibacteraceae</taxon>
        <taxon>Zhengella</taxon>
    </lineage>
</organism>
<dbReference type="PANTHER" id="PTHR30579:SF7">
    <property type="entry name" value="HTH-TYPE TRANSCRIPTIONAL REGULATOR LRHA-RELATED"/>
    <property type="match status" value="1"/>
</dbReference>
<dbReference type="OrthoDB" id="8097684at2"/>
<dbReference type="Proteomes" id="UP000221168">
    <property type="component" value="Unassembled WGS sequence"/>
</dbReference>
<keyword evidence="7" id="KW-1185">Reference proteome</keyword>
<dbReference type="RefSeq" id="WP_099305462.1">
    <property type="nucleotide sequence ID" value="NZ_PDVP01000003.1"/>
</dbReference>
<dbReference type="InterPro" id="IPR005119">
    <property type="entry name" value="LysR_subst-bd"/>
</dbReference>
<evidence type="ECO:0000313" key="6">
    <source>
        <dbReference type="EMBL" id="PHP67512.1"/>
    </source>
</evidence>
<proteinExistence type="inferred from homology"/>
<dbReference type="EMBL" id="PDVP01000003">
    <property type="protein sequence ID" value="PHP67512.1"/>
    <property type="molecule type" value="Genomic_DNA"/>
</dbReference>
<gene>
    <name evidence="6" type="ORF">CSC94_07335</name>
</gene>
<dbReference type="FunFam" id="1.10.10.10:FF:000001">
    <property type="entry name" value="LysR family transcriptional regulator"/>
    <property type="match status" value="1"/>
</dbReference>
<keyword evidence="4" id="KW-0804">Transcription</keyword>
<dbReference type="Pfam" id="PF03466">
    <property type="entry name" value="LysR_substrate"/>
    <property type="match status" value="1"/>
</dbReference>
<dbReference type="InterPro" id="IPR036390">
    <property type="entry name" value="WH_DNA-bd_sf"/>
</dbReference>
<dbReference type="SUPFAM" id="SSF53850">
    <property type="entry name" value="Periplasmic binding protein-like II"/>
    <property type="match status" value="1"/>
</dbReference>
<dbReference type="PANTHER" id="PTHR30579">
    <property type="entry name" value="TRANSCRIPTIONAL REGULATOR"/>
    <property type="match status" value="1"/>
</dbReference>
<evidence type="ECO:0000256" key="2">
    <source>
        <dbReference type="ARBA" id="ARBA00023015"/>
    </source>
</evidence>
<comment type="caution">
    <text evidence="6">The sequence shown here is derived from an EMBL/GenBank/DDBJ whole genome shotgun (WGS) entry which is preliminary data.</text>
</comment>
<dbReference type="Pfam" id="PF00126">
    <property type="entry name" value="HTH_1"/>
    <property type="match status" value="1"/>
</dbReference>
<dbReference type="InterPro" id="IPR036388">
    <property type="entry name" value="WH-like_DNA-bd_sf"/>
</dbReference>
<evidence type="ECO:0000256" key="3">
    <source>
        <dbReference type="ARBA" id="ARBA00023125"/>
    </source>
</evidence>
<dbReference type="GO" id="GO:0003677">
    <property type="term" value="F:DNA binding"/>
    <property type="evidence" value="ECO:0007669"/>
    <property type="project" value="UniProtKB-KW"/>
</dbReference>
<evidence type="ECO:0000256" key="1">
    <source>
        <dbReference type="ARBA" id="ARBA00009437"/>
    </source>
</evidence>
<reference evidence="6 7" key="1">
    <citation type="submission" date="2017-10" db="EMBL/GenBank/DDBJ databases">
        <title>Sedimentibacterium mangrovi gen. nov., sp. nov., a novel member of family Phyllobacteriacea isolated from mangrove sediment.</title>
        <authorList>
            <person name="Liao H."/>
            <person name="Tian Y."/>
        </authorList>
    </citation>
    <scope>NUCLEOTIDE SEQUENCE [LARGE SCALE GENOMIC DNA]</scope>
    <source>
        <strain evidence="6 7">X9-2-2</strain>
    </source>
</reference>
<dbReference type="GO" id="GO:0003700">
    <property type="term" value="F:DNA-binding transcription factor activity"/>
    <property type="evidence" value="ECO:0007669"/>
    <property type="project" value="InterPro"/>
</dbReference>
<protein>
    <submittedName>
        <fullName evidence="6">LysR family transcriptional regulator</fullName>
    </submittedName>
</protein>
<dbReference type="PROSITE" id="PS50931">
    <property type="entry name" value="HTH_LYSR"/>
    <property type="match status" value="1"/>
</dbReference>
<sequence length="292" mass="31488">MRPHALLLDTDILRTFVAISETGSFSQAADQVLRTPSAVSMQIRKLEDLLGKPLFVRDSRSVYLTADGEMLLAYARRILALNSEAVAKFVAPEVAGEVRLGAPDDVSERYLPDMLRRFAQSHPGVTVNVMVENTNHLIERMGKGELDLAMVTCGVYTADKRVELLMEEPLVWACLKGGCAASREPVPVSVWEDGCSWRGAALSGLEKMGRDYRIAFQTAYISGQRAAILADLAVAPMPASSISDPIVAARPGDNLPPLGTYQLGLMVRDDANSAVAAAADHLRACFAMKAAA</sequence>
<comment type="similarity">
    <text evidence="1">Belongs to the LysR transcriptional regulatory family.</text>
</comment>
<dbReference type="InterPro" id="IPR000847">
    <property type="entry name" value="LysR_HTH_N"/>
</dbReference>
<dbReference type="Gene3D" id="3.40.190.10">
    <property type="entry name" value="Periplasmic binding protein-like II"/>
    <property type="match status" value="2"/>
</dbReference>
<dbReference type="InterPro" id="IPR050176">
    <property type="entry name" value="LTTR"/>
</dbReference>
<name>A0A2G1QPT5_9HYPH</name>